<keyword evidence="1" id="KW-0732">Signal</keyword>
<accession>A0AAE0XJJ1</accession>
<evidence type="ECO:0000313" key="2">
    <source>
        <dbReference type="EMBL" id="KAK3694622.1"/>
    </source>
</evidence>
<dbReference type="EMBL" id="JAULSO010000001">
    <property type="protein sequence ID" value="KAK3694622.1"/>
    <property type="molecule type" value="Genomic_DNA"/>
</dbReference>
<comment type="caution">
    <text evidence="2">The sequence shown here is derived from an EMBL/GenBank/DDBJ whole genome shotgun (WGS) entry which is preliminary data.</text>
</comment>
<name>A0AAE0XJJ1_9PEZI</name>
<organism evidence="2 3">
    <name type="scientific">Podospora appendiculata</name>
    <dbReference type="NCBI Taxonomy" id="314037"/>
    <lineage>
        <taxon>Eukaryota</taxon>
        <taxon>Fungi</taxon>
        <taxon>Dikarya</taxon>
        <taxon>Ascomycota</taxon>
        <taxon>Pezizomycotina</taxon>
        <taxon>Sordariomycetes</taxon>
        <taxon>Sordariomycetidae</taxon>
        <taxon>Sordariales</taxon>
        <taxon>Podosporaceae</taxon>
        <taxon>Podospora</taxon>
    </lineage>
</organism>
<reference evidence="2" key="1">
    <citation type="journal article" date="2023" name="Mol. Phylogenet. Evol.">
        <title>Genome-scale phylogeny and comparative genomics of the fungal order Sordariales.</title>
        <authorList>
            <person name="Hensen N."/>
            <person name="Bonometti L."/>
            <person name="Westerberg I."/>
            <person name="Brannstrom I.O."/>
            <person name="Guillou S."/>
            <person name="Cros-Aarteil S."/>
            <person name="Calhoun S."/>
            <person name="Haridas S."/>
            <person name="Kuo A."/>
            <person name="Mondo S."/>
            <person name="Pangilinan J."/>
            <person name="Riley R."/>
            <person name="LaButti K."/>
            <person name="Andreopoulos B."/>
            <person name="Lipzen A."/>
            <person name="Chen C."/>
            <person name="Yan M."/>
            <person name="Daum C."/>
            <person name="Ng V."/>
            <person name="Clum A."/>
            <person name="Steindorff A."/>
            <person name="Ohm R.A."/>
            <person name="Martin F."/>
            <person name="Silar P."/>
            <person name="Natvig D.O."/>
            <person name="Lalanne C."/>
            <person name="Gautier V."/>
            <person name="Ament-Velasquez S.L."/>
            <person name="Kruys A."/>
            <person name="Hutchinson M.I."/>
            <person name="Powell A.J."/>
            <person name="Barry K."/>
            <person name="Miller A.N."/>
            <person name="Grigoriev I.V."/>
            <person name="Debuchy R."/>
            <person name="Gladieux P."/>
            <person name="Hiltunen Thoren M."/>
            <person name="Johannesson H."/>
        </authorList>
    </citation>
    <scope>NUCLEOTIDE SEQUENCE</scope>
    <source>
        <strain evidence="2">CBS 314.62</strain>
    </source>
</reference>
<evidence type="ECO:0000313" key="3">
    <source>
        <dbReference type="Proteomes" id="UP001270362"/>
    </source>
</evidence>
<proteinExistence type="predicted"/>
<evidence type="ECO:0008006" key="4">
    <source>
        <dbReference type="Google" id="ProtNLM"/>
    </source>
</evidence>
<reference evidence="2" key="2">
    <citation type="submission" date="2023-06" db="EMBL/GenBank/DDBJ databases">
        <authorList>
            <consortium name="Lawrence Berkeley National Laboratory"/>
            <person name="Haridas S."/>
            <person name="Hensen N."/>
            <person name="Bonometti L."/>
            <person name="Westerberg I."/>
            <person name="Brannstrom I.O."/>
            <person name="Guillou S."/>
            <person name="Cros-Aarteil S."/>
            <person name="Calhoun S."/>
            <person name="Kuo A."/>
            <person name="Mondo S."/>
            <person name="Pangilinan J."/>
            <person name="Riley R."/>
            <person name="Labutti K."/>
            <person name="Andreopoulos B."/>
            <person name="Lipzen A."/>
            <person name="Chen C."/>
            <person name="Yanf M."/>
            <person name="Daum C."/>
            <person name="Ng V."/>
            <person name="Clum A."/>
            <person name="Steindorff A."/>
            <person name="Ohm R."/>
            <person name="Martin F."/>
            <person name="Silar P."/>
            <person name="Natvig D."/>
            <person name="Lalanne C."/>
            <person name="Gautier V."/>
            <person name="Ament-Velasquez S.L."/>
            <person name="Kruys A."/>
            <person name="Hutchinson M.I."/>
            <person name="Powell A.J."/>
            <person name="Barry K."/>
            <person name="Miller A.N."/>
            <person name="Grigoriev I.V."/>
            <person name="Debuchy R."/>
            <person name="Gladieux P."/>
            <person name="Thoren M.H."/>
            <person name="Johannesson H."/>
        </authorList>
    </citation>
    <scope>NUCLEOTIDE SEQUENCE</scope>
    <source>
        <strain evidence="2">CBS 314.62</strain>
    </source>
</reference>
<dbReference type="AlphaFoldDB" id="A0AAE0XJJ1"/>
<protein>
    <recommendedName>
        <fullName evidence="4">Secreted protein</fullName>
    </recommendedName>
</protein>
<gene>
    <name evidence="2" type="ORF">B0T22DRAFT_452970</name>
</gene>
<dbReference type="Proteomes" id="UP001270362">
    <property type="component" value="Unassembled WGS sequence"/>
</dbReference>
<keyword evidence="3" id="KW-1185">Reference proteome</keyword>
<evidence type="ECO:0000256" key="1">
    <source>
        <dbReference type="SAM" id="SignalP"/>
    </source>
</evidence>
<feature type="chain" id="PRO_5041998811" description="Secreted protein" evidence="1">
    <location>
        <begin position="20"/>
        <end position="71"/>
    </location>
</feature>
<sequence length="71" mass="7477">MSSVLLLLLFLWAVAKLTSVSLSLSYCRPRVDAVSDGTSTSIRSAAYSFADDGETVVDDEASLALCVVCGE</sequence>
<feature type="signal peptide" evidence="1">
    <location>
        <begin position="1"/>
        <end position="19"/>
    </location>
</feature>